<dbReference type="Proteomes" id="UP000335636">
    <property type="component" value="Unassembled WGS sequence"/>
</dbReference>
<sequence length="129" mass="14274">MICIIINLYPKRRLLLKSFFFPLDPQSPVMRELSEVFESEASKSDPPPESVLPLGVPSSSELDLPLDTQLSLEDQVLPWNDTELPSKQVSSQEDARHPTETPVASQSSDKLSKDPESPRSSGIKSKGKV</sequence>
<gene>
    <name evidence="2" type="ORF">MONAX_5E034828</name>
</gene>
<dbReference type="PANTHER" id="PTHR34756:SF1">
    <property type="entry name" value="CELL DIVISION CYCLE-ASSOCIATED PROTEIN 3"/>
    <property type="match status" value="1"/>
</dbReference>
<protein>
    <submittedName>
        <fullName evidence="2">Uncharacterized protein</fullName>
    </submittedName>
</protein>
<feature type="region of interest" description="Disordered" evidence="1">
    <location>
        <begin position="77"/>
        <end position="129"/>
    </location>
</feature>
<accession>A0A5E4B4G9</accession>
<name>A0A5E4B4G9_MARMO</name>
<dbReference type="AlphaFoldDB" id="A0A5E4B4G9"/>
<organism evidence="2 3">
    <name type="scientific">Marmota monax</name>
    <name type="common">Woodchuck</name>
    <dbReference type="NCBI Taxonomy" id="9995"/>
    <lineage>
        <taxon>Eukaryota</taxon>
        <taxon>Metazoa</taxon>
        <taxon>Chordata</taxon>
        <taxon>Craniata</taxon>
        <taxon>Vertebrata</taxon>
        <taxon>Euteleostomi</taxon>
        <taxon>Mammalia</taxon>
        <taxon>Eutheria</taxon>
        <taxon>Euarchontoglires</taxon>
        <taxon>Glires</taxon>
        <taxon>Rodentia</taxon>
        <taxon>Sciuromorpha</taxon>
        <taxon>Sciuridae</taxon>
        <taxon>Xerinae</taxon>
        <taxon>Marmotini</taxon>
        <taxon>Marmota</taxon>
    </lineage>
</organism>
<feature type="compositionally biased region" description="Polar residues" evidence="1">
    <location>
        <begin position="83"/>
        <end position="92"/>
    </location>
</feature>
<feature type="region of interest" description="Disordered" evidence="1">
    <location>
        <begin position="35"/>
        <end position="62"/>
    </location>
</feature>
<evidence type="ECO:0000313" key="2">
    <source>
        <dbReference type="EMBL" id="VTJ64588.1"/>
    </source>
</evidence>
<keyword evidence="3" id="KW-1185">Reference proteome</keyword>
<proteinExistence type="predicted"/>
<evidence type="ECO:0000313" key="3">
    <source>
        <dbReference type="Proteomes" id="UP000335636"/>
    </source>
</evidence>
<comment type="caution">
    <text evidence="2">The sequence shown here is derived from an EMBL/GenBank/DDBJ whole genome shotgun (WGS) entry which is preliminary data.</text>
</comment>
<reference evidence="2" key="1">
    <citation type="submission" date="2019-04" db="EMBL/GenBank/DDBJ databases">
        <authorList>
            <person name="Alioto T."/>
            <person name="Alioto T."/>
        </authorList>
    </citation>
    <scope>NUCLEOTIDE SEQUENCE [LARGE SCALE GENOMIC DNA]</scope>
</reference>
<dbReference type="InterPro" id="IPR038832">
    <property type="entry name" value="CDCA3"/>
</dbReference>
<evidence type="ECO:0000256" key="1">
    <source>
        <dbReference type="SAM" id="MobiDB-lite"/>
    </source>
</evidence>
<dbReference type="PANTHER" id="PTHR34756">
    <property type="entry name" value="CELL DIVISION CYCLE-ASSOCIATED PROTEIN 3"/>
    <property type="match status" value="1"/>
</dbReference>
<dbReference type="EMBL" id="CABDUW010000272">
    <property type="protein sequence ID" value="VTJ64588.1"/>
    <property type="molecule type" value="Genomic_DNA"/>
</dbReference>